<evidence type="ECO:0000313" key="8">
    <source>
        <dbReference type="Proteomes" id="UP001500642"/>
    </source>
</evidence>
<evidence type="ECO:0000256" key="4">
    <source>
        <dbReference type="ARBA" id="ARBA00023056"/>
    </source>
</evidence>
<dbReference type="GO" id="GO:0016779">
    <property type="term" value="F:nucleotidyltransferase activity"/>
    <property type="evidence" value="ECO:0007669"/>
    <property type="project" value="UniProtKB-KW"/>
</dbReference>
<keyword evidence="8" id="KW-1185">Reference proteome</keyword>
<comment type="caution">
    <text evidence="7">The sequence shown here is derived from an EMBL/GenBank/DDBJ whole genome shotgun (WGS) entry which is preliminary data.</text>
</comment>
<dbReference type="Pfam" id="PF00483">
    <property type="entry name" value="NTP_transferase"/>
    <property type="match status" value="1"/>
</dbReference>
<keyword evidence="4" id="KW-0320">Glycogen biosynthesis</keyword>
<dbReference type="SUPFAM" id="SSF53448">
    <property type="entry name" value="Nucleotide-diphospho-sugar transferases"/>
    <property type="match status" value="1"/>
</dbReference>
<dbReference type="EMBL" id="BAABGL010000002">
    <property type="protein sequence ID" value="GAA4383638.1"/>
    <property type="molecule type" value="Genomic_DNA"/>
</dbReference>
<dbReference type="RefSeq" id="WP_345029321.1">
    <property type="nucleotide sequence ID" value="NZ_BAABGL010000002.1"/>
</dbReference>
<dbReference type="InterPro" id="IPR011831">
    <property type="entry name" value="ADP-Glc_PPase"/>
</dbReference>
<dbReference type="PANTHER" id="PTHR43523">
    <property type="entry name" value="GLUCOSE-1-PHOSPHATE ADENYLYLTRANSFERASE-RELATED"/>
    <property type="match status" value="1"/>
</dbReference>
<feature type="domain" description="Glucose-1-phosphate adenylyltransferase/Bifunctional protein GlmU-like C-terminal hexapeptide" evidence="6">
    <location>
        <begin position="288"/>
        <end position="353"/>
    </location>
</feature>
<dbReference type="InterPro" id="IPR029044">
    <property type="entry name" value="Nucleotide-diphossugar_trans"/>
</dbReference>
<evidence type="ECO:0000259" key="5">
    <source>
        <dbReference type="Pfam" id="PF00483"/>
    </source>
</evidence>
<evidence type="ECO:0000313" key="7">
    <source>
        <dbReference type="EMBL" id="GAA4383638.1"/>
    </source>
</evidence>
<dbReference type="InterPro" id="IPR056818">
    <property type="entry name" value="GlmU/GlgC-like_hexapep"/>
</dbReference>
<keyword evidence="3 7" id="KW-0548">Nucleotidyltransferase</keyword>
<dbReference type="SUPFAM" id="SSF51161">
    <property type="entry name" value="Trimeric LpxA-like enzymes"/>
    <property type="match status" value="1"/>
</dbReference>
<dbReference type="Pfam" id="PF24894">
    <property type="entry name" value="Hexapep_GlmU"/>
    <property type="match status" value="1"/>
</dbReference>
<dbReference type="PANTHER" id="PTHR43523:SF2">
    <property type="entry name" value="GLUCOSE-1-PHOSPHATE ADENYLYLTRANSFERASE"/>
    <property type="match status" value="1"/>
</dbReference>
<evidence type="ECO:0000256" key="1">
    <source>
        <dbReference type="ARBA" id="ARBA00010443"/>
    </source>
</evidence>
<feature type="domain" description="Nucleotidyl transferase" evidence="5">
    <location>
        <begin position="8"/>
        <end position="257"/>
    </location>
</feature>
<sequence length="387" mass="42395">MRIPRILALVLAGGKGSRLESLTQDQPKPTLPIGGTYTLIDIALSNLAHSHIRDVWMVEQFQPHKLNLYIDNGRPWDLDRTHGGLVVTPPFEGGEGEGFAQGNADSLVRQLDAMREFAPEDVLVLSADHLYNLNFLDVYDTHLQHGADLTMVTTHQDGDASRYGVVEIGPERRITSFEYKPEGAADAYVTTEIFLYRAEALFEALEELLEKNGQLSDYGDELIPHFLAERTVVSHDLGGYWMDLGTLQSYWTTNLQLIDGEAIDLHRPDWPLWSAQPQRLPAFLGGSAQVHRAFISAGAEVHGTVVHSVVGIDCRIEEGAEVRDSLLLDGVVVEAGVRLRNCIVAPGARVTAGPDRGGEGVVTLIGHDGTIDKRVPFDDAAPLPTLS</sequence>
<organism evidence="7 8">
    <name type="scientific">Brevibacterium pityocampae</name>
    <dbReference type="NCBI Taxonomy" id="506594"/>
    <lineage>
        <taxon>Bacteria</taxon>
        <taxon>Bacillati</taxon>
        <taxon>Actinomycetota</taxon>
        <taxon>Actinomycetes</taxon>
        <taxon>Micrococcales</taxon>
        <taxon>Brevibacteriaceae</taxon>
        <taxon>Brevibacterium</taxon>
    </lineage>
</organism>
<dbReference type="InterPro" id="IPR011004">
    <property type="entry name" value="Trimer_LpxA-like_sf"/>
</dbReference>
<accession>A0ABP8J231</accession>
<dbReference type="Proteomes" id="UP001500642">
    <property type="component" value="Unassembled WGS sequence"/>
</dbReference>
<dbReference type="Gene3D" id="2.160.10.10">
    <property type="entry name" value="Hexapeptide repeat proteins"/>
    <property type="match status" value="1"/>
</dbReference>
<reference evidence="8" key="1">
    <citation type="journal article" date="2019" name="Int. J. Syst. Evol. Microbiol.">
        <title>The Global Catalogue of Microorganisms (GCM) 10K type strain sequencing project: providing services to taxonomists for standard genome sequencing and annotation.</title>
        <authorList>
            <consortium name="The Broad Institute Genomics Platform"/>
            <consortium name="The Broad Institute Genome Sequencing Center for Infectious Disease"/>
            <person name="Wu L."/>
            <person name="Ma J."/>
        </authorList>
    </citation>
    <scope>NUCLEOTIDE SEQUENCE [LARGE SCALE GENOMIC DNA]</scope>
    <source>
        <strain evidence="8">JCM 17808</strain>
    </source>
</reference>
<dbReference type="Gene3D" id="3.90.550.10">
    <property type="entry name" value="Spore Coat Polysaccharide Biosynthesis Protein SpsA, Chain A"/>
    <property type="match status" value="1"/>
</dbReference>
<proteinExistence type="inferred from homology"/>
<gene>
    <name evidence="7" type="ORF">GCM10023167_03360</name>
</gene>
<evidence type="ECO:0000256" key="3">
    <source>
        <dbReference type="ARBA" id="ARBA00022695"/>
    </source>
</evidence>
<comment type="similarity">
    <text evidence="1">Belongs to the bacterial/plant glucose-1-phosphate adenylyltransferase family.</text>
</comment>
<name>A0ABP8J231_9MICO</name>
<dbReference type="InterPro" id="IPR005835">
    <property type="entry name" value="NTP_transferase_dom"/>
</dbReference>
<evidence type="ECO:0000259" key="6">
    <source>
        <dbReference type="Pfam" id="PF24894"/>
    </source>
</evidence>
<protein>
    <submittedName>
        <fullName evidence="7">Glucose-1-phosphate adenylyltransferase family protein</fullName>
    </submittedName>
</protein>
<keyword evidence="2" id="KW-0808">Transferase</keyword>
<evidence type="ECO:0000256" key="2">
    <source>
        <dbReference type="ARBA" id="ARBA00022679"/>
    </source>
</evidence>